<gene>
    <name evidence="3" type="ORF">HLRTI_002707</name>
    <name evidence="2" type="ORF">HTIA_1024</name>
</gene>
<dbReference type="eggNOG" id="arCOG14896">
    <property type="taxonomic scope" value="Archaea"/>
</dbReference>
<proteinExistence type="predicted"/>
<reference evidence="3 4" key="1">
    <citation type="journal article" date="2011" name="J. Bacteriol.">
        <title>Genome sequence of Halorhabdus tiamatea, the first archaeon isolated from a deep-sea anoxic brine lake.</title>
        <authorList>
            <person name="Antunes A."/>
            <person name="Alam I."/>
            <person name="Bajic V.B."/>
            <person name="Stingl U."/>
        </authorList>
    </citation>
    <scope>NUCLEOTIDE SEQUENCE [LARGE SCALE GENOMIC DNA]</scope>
    <source>
        <strain evidence="3 4">SARL4B</strain>
    </source>
</reference>
<sequence>MSETNAETWLLVGIAILGVLLAVPLISAHGDGIAPEEPSENSTEQDREDEQRVRMPAHDATHPDGSVIERMTAHMGVNASEWLGDGDSIGSHPHAPNDGDAADRHDERGGHGGMYGGEHGC</sequence>
<dbReference type="EMBL" id="HF571520">
    <property type="protein sequence ID" value="CCQ33162.1"/>
    <property type="molecule type" value="Genomic_DNA"/>
</dbReference>
<dbReference type="RefSeq" id="WP_008527183.1">
    <property type="nucleotide sequence ID" value="NC_021921.1"/>
</dbReference>
<evidence type="ECO:0000313" key="4">
    <source>
        <dbReference type="Proteomes" id="UP000003861"/>
    </source>
</evidence>
<dbReference type="EMBL" id="AFNT02000037">
    <property type="protein sequence ID" value="ERJ05318.1"/>
    <property type="molecule type" value="Genomic_DNA"/>
</dbReference>
<dbReference type="HOGENOM" id="CLU_143934_0_0_2"/>
<feature type="region of interest" description="Disordered" evidence="1">
    <location>
        <begin position="80"/>
        <end position="121"/>
    </location>
</feature>
<reference evidence="2 5" key="3">
    <citation type="journal article" date="2014" name="Environ. Microbiol.">
        <title>Halorhabdus tiamatea: proteogenomics and glycosidase activity measurements identify the first cultivated euryarchaeon from a deep-sea anoxic brine lake as potential polysaccharide degrader.</title>
        <authorList>
            <person name="Werner J."/>
            <person name="Ferrer M."/>
            <person name="Michel G."/>
            <person name="Mann A.J."/>
            <person name="Huang S."/>
            <person name="Juarez S."/>
            <person name="Ciordia S."/>
            <person name="Albar J.P."/>
            <person name="Alcaide M."/>
            <person name="La Cono V."/>
            <person name="Yakimov M.M."/>
            <person name="Antunes A."/>
            <person name="Taborda M."/>
            <person name="Da Costa M.S."/>
            <person name="Amann R.I."/>
            <person name="Gloeckner F.O."/>
            <person name="Golyshina O.V."/>
            <person name="Golyshin P.N."/>
            <person name="Teeling H."/>
        </authorList>
    </citation>
    <scope>NUCLEOTIDE SEQUENCE [LARGE SCALE GENOMIC DNA]</scope>
    <source>
        <strain evidence="5">SARL4B</strain>
        <strain evidence="2">Type strain: SARL4B</strain>
    </source>
</reference>
<feature type="compositionally biased region" description="Basic and acidic residues" evidence="1">
    <location>
        <begin position="95"/>
        <end position="110"/>
    </location>
</feature>
<dbReference type="AlphaFoldDB" id="F7PM62"/>
<organism evidence="3 4">
    <name type="scientific">Halorhabdus tiamatea SARL4B</name>
    <dbReference type="NCBI Taxonomy" id="1033806"/>
    <lineage>
        <taxon>Archaea</taxon>
        <taxon>Methanobacteriati</taxon>
        <taxon>Methanobacteriota</taxon>
        <taxon>Stenosarchaea group</taxon>
        <taxon>Halobacteria</taxon>
        <taxon>Halobacteriales</taxon>
        <taxon>Haloarculaceae</taxon>
        <taxon>Halorhabdus</taxon>
    </lineage>
</organism>
<reference evidence="3 4" key="2">
    <citation type="journal article" date="2013" name="PLoS ONE">
        <title>INDIGO - INtegrated Data Warehouse of MIcrobial GenOmes with Examples from the Red Sea Extremophiles.</title>
        <authorList>
            <person name="Alam I."/>
            <person name="Antunes A."/>
            <person name="Kamau A.A."/>
            <person name="Ba Alawi W."/>
            <person name="Kalkatawi M."/>
            <person name="Stingl U."/>
            <person name="Bajic V.B."/>
        </authorList>
    </citation>
    <scope>NUCLEOTIDE SEQUENCE [LARGE SCALE GENOMIC DNA]</scope>
    <source>
        <strain evidence="3 4">SARL4B</strain>
    </source>
</reference>
<feature type="region of interest" description="Disordered" evidence="1">
    <location>
        <begin position="30"/>
        <end position="65"/>
    </location>
</feature>
<dbReference type="KEGG" id="hti:HTIA_1024"/>
<keyword evidence="5" id="KW-1185">Reference proteome</keyword>
<evidence type="ECO:0000256" key="1">
    <source>
        <dbReference type="SAM" id="MobiDB-lite"/>
    </source>
</evidence>
<feature type="compositionally biased region" description="Basic and acidic residues" evidence="1">
    <location>
        <begin position="49"/>
        <end position="62"/>
    </location>
</feature>
<evidence type="ECO:0000313" key="2">
    <source>
        <dbReference type="EMBL" id="CCQ33162.1"/>
    </source>
</evidence>
<dbReference type="Proteomes" id="UP000015381">
    <property type="component" value="Chromosome I"/>
</dbReference>
<accession>F7PM62</accession>
<evidence type="ECO:0000313" key="3">
    <source>
        <dbReference type="EMBL" id="ERJ05318.1"/>
    </source>
</evidence>
<dbReference type="Proteomes" id="UP000003861">
    <property type="component" value="Unassembled WGS sequence"/>
</dbReference>
<protein>
    <submittedName>
        <fullName evidence="3">Uncharacterized protein</fullName>
    </submittedName>
</protein>
<dbReference type="OrthoDB" id="383183at2157"/>
<name>F7PM62_9EURY</name>
<dbReference type="GeneID" id="23800415"/>
<evidence type="ECO:0000313" key="5">
    <source>
        <dbReference type="Proteomes" id="UP000015381"/>
    </source>
</evidence>
<feature type="compositionally biased region" description="Gly residues" evidence="1">
    <location>
        <begin position="111"/>
        <end position="121"/>
    </location>
</feature>
<dbReference type="STRING" id="1033806.HTIA_1024"/>